<name>A0A0F3MTD9_RICFI</name>
<dbReference type="NCBIfam" id="TIGR03776">
    <property type="entry name" value="RPE5"/>
    <property type="match status" value="1"/>
</dbReference>
<evidence type="ECO:0000313" key="2">
    <source>
        <dbReference type="Proteomes" id="UP000033475"/>
    </source>
</evidence>
<gene>
    <name evidence="1" type="ORF">RFEPED_1336</name>
</gene>
<comment type="caution">
    <text evidence="1">The sequence shown here is derived from an EMBL/GenBank/DDBJ whole genome shotgun (WGS) entry which is preliminary data.</text>
</comment>
<evidence type="ECO:0000313" key="1">
    <source>
        <dbReference type="EMBL" id="KJV58941.1"/>
    </source>
</evidence>
<dbReference type="InterPro" id="IPR022438">
    <property type="entry name" value="RPE5"/>
</dbReference>
<organism evidence="1 2">
    <name type="scientific">Rickettsia felis str. Pedreira</name>
    <dbReference type="NCBI Taxonomy" id="1359196"/>
    <lineage>
        <taxon>Bacteria</taxon>
        <taxon>Pseudomonadati</taxon>
        <taxon>Pseudomonadota</taxon>
        <taxon>Alphaproteobacteria</taxon>
        <taxon>Rickettsiales</taxon>
        <taxon>Rickettsiaceae</taxon>
        <taxon>Rickettsieae</taxon>
        <taxon>Rickettsia</taxon>
        <taxon>spotted fever group</taxon>
    </lineage>
</organism>
<reference evidence="1 2" key="1">
    <citation type="submission" date="2015-01" db="EMBL/GenBank/DDBJ databases">
        <title>Genome Sequencing of Rickettsiales.</title>
        <authorList>
            <person name="Daugherty S.C."/>
            <person name="Su Q."/>
            <person name="Abolude K."/>
            <person name="Beier-Sexton M."/>
            <person name="Carlyon J.A."/>
            <person name="Carter R."/>
            <person name="Day N.P."/>
            <person name="Dumler S.J."/>
            <person name="Dyachenko V."/>
            <person name="Godinez A."/>
            <person name="Kurtti T.J."/>
            <person name="Lichay M."/>
            <person name="Mullins K.E."/>
            <person name="Ott S."/>
            <person name="Pappas-Brown V."/>
            <person name="Paris D.H."/>
            <person name="Patel P."/>
            <person name="Richards A.L."/>
            <person name="Sadzewicz L."/>
            <person name="Sears K."/>
            <person name="Seidman D."/>
            <person name="Sengamalay N."/>
            <person name="Stenos J."/>
            <person name="Tallon L.J."/>
            <person name="Vincent G."/>
            <person name="Fraser C.M."/>
            <person name="Munderloh U."/>
            <person name="Dunning-Hotopp J.C."/>
        </authorList>
    </citation>
    <scope>NUCLEOTIDE SEQUENCE [LARGE SCALE GENOMIC DNA]</scope>
    <source>
        <strain evidence="1 2">Pedreira</strain>
    </source>
</reference>
<dbReference type="EMBL" id="LANQ01000001">
    <property type="protein sequence ID" value="KJV58941.1"/>
    <property type="molecule type" value="Genomic_DNA"/>
</dbReference>
<proteinExistence type="predicted"/>
<sequence>MEKSKESVGRGAERIAICERPRSYKDEIVNFSSSILVYK</sequence>
<dbReference type="PATRIC" id="fig|1359196.3.peg.1292"/>
<dbReference type="AlphaFoldDB" id="A0A0F3MTD9"/>
<accession>A0A0F3MTD9</accession>
<dbReference type="Proteomes" id="UP000033475">
    <property type="component" value="Unassembled WGS sequence"/>
</dbReference>
<protein>
    <submittedName>
        <fullName evidence="1">RPE5 domain protein</fullName>
    </submittedName>
</protein>